<dbReference type="AlphaFoldDB" id="G8UPS1"/>
<reference evidence="2" key="1">
    <citation type="submission" date="2011-12" db="EMBL/GenBank/DDBJ databases">
        <title>Complete sequence of Tannerella forsythia ATCC 43037.</title>
        <authorList>
            <person name="Dewhirst F."/>
            <person name="Tanner A."/>
            <person name="Izard J."/>
            <person name="Brinkac L."/>
            <person name="Durkin A.S."/>
            <person name="Hostetler J."/>
            <person name="Shetty J."/>
            <person name="Torralba M."/>
            <person name="Gill S."/>
            <person name="Nelson K."/>
        </authorList>
    </citation>
    <scope>NUCLEOTIDE SEQUENCE [LARGE SCALE GENOMIC DNA]</scope>
    <source>
        <strain evidence="2">ATCC 43037 / JCM 10827 / CCUG 33226 / KCTC 5666 / FDC 338</strain>
    </source>
</reference>
<dbReference type="Proteomes" id="UP000005436">
    <property type="component" value="Chromosome"/>
</dbReference>
<accession>G8UPS1</accession>
<keyword evidence="2" id="KW-1185">Reference proteome</keyword>
<dbReference type="HOGENOM" id="CLU_3334085_0_0_10"/>
<dbReference type="EMBL" id="CP003191">
    <property type="protein sequence ID" value="AEW19960.1"/>
    <property type="molecule type" value="Genomic_DNA"/>
</dbReference>
<sequence>MTPHLLYFYRGEREENSHFFLPLPFRKETVCLKKYSVS</sequence>
<dbReference type="STRING" id="203275.BFO_2993"/>
<evidence type="ECO:0000313" key="2">
    <source>
        <dbReference type="Proteomes" id="UP000005436"/>
    </source>
</evidence>
<protein>
    <submittedName>
        <fullName evidence="1">Uncharacterized protein</fullName>
    </submittedName>
</protein>
<gene>
    <name evidence="1" type="ordered locus">BFO_2993</name>
</gene>
<proteinExistence type="predicted"/>
<organism evidence="1 2">
    <name type="scientific">Tannerella forsythia (strain ATCC 43037 / JCM 10827 / CCUG 21028 A / KCTC 5666 / FDC 338)</name>
    <name type="common">Bacteroides forsythus</name>
    <dbReference type="NCBI Taxonomy" id="203275"/>
    <lineage>
        <taxon>Bacteria</taxon>
        <taxon>Pseudomonadati</taxon>
        <taxon>Bacteroidota</taxon>
        <taxon>Bacteroidia</taxon>
        <taxon>Bacteroidales</taxon>
        <taxon>Tannerellaceae</taxon>
        <taxon>Tannerella</taxon>
    </lineage>
</organism>
<evidence type="ECO:0000313" key="1">
    <source>
        <dbReference type="EMBL" id="AEW19960.1"/>
    </source>
</evidence>
<name>G8UPS1_TANFA</name>
<dbReference type="KEGG" id="tfo:BFO_2993"/>